<protein>
    <submittedName>
        <fullName evidence="1">Uncharacterized protein</fullName>
    </submittedName>
</protein>
<dbReference type="EMBL" id="CP016172">
    <property type="protein sequence ID" value="ANN76673.1"/>
    <property type="molecule type" value="Genomic_DNA"/>
</dbReference>
<dbReference type="KEGG" id="bfz:BAU07_05665"/>
<dbReference type="Proteomes" id="UP000091926">
    <property type="component" value="Chromosome"/>
</dbReference>
<name>A0A193GAL5_9BORD</name>
<accession>A0A193GAL5</accession>
<evidence type="ECO:0000313" key="1">
    <source>
        <dbReference type="EMBL" id="ANN76673.1"/>
    </source>
</evidence>
<proteinExistence type="predicted"/>
<dbReference type="AlphaFoldDB" id="A0A193GAL5"/>
<keyword evidence="2" id="KW-1185">Reference proteome</keyword>
<reference evidence="1 2" key="1">
    <citation type="submission" date="2016-06" db="EMBL/GenBank/DDBJ databases">
        <title>Complete genome sequences of Bordetella bronchialis and Bordetella flabilis.</title>
        <authorList>
            <person name="LiPuma J.J."/>
            <person name="Spilker T."/>
        </authorList>
    </citation>
    <scope>NUCLEOTIDE SEQUENCE [LARGE SCALE GENOMIC DNA]</scope>
    <source>
        <strain evidence="1 2">AU10664</strain>
    </source>
</reference>
<sequence length="130" mass="14478">MTLQNDHHAFGSGLSAPGVPIYSNISVVSRWSSASPGLRLLQDGEPMDVQFFSWYMDPSEKKPAQRVIWTVTDCVMRHVNEGDLDFEPDAFELDWTVLKVETKKQDPKTGALGAGTIVVYDRYKGVLTTS</sequence>
<dbReference type="STRING" id="463014.BAU07_05665"/>
<gene>
    <name evidence="1" type="ORF">BAU07_05665</name>
</gene>
<evidence type="ECO:0000313" key="2">
    <source>
        <dbReference type="Proteomes" id="UP000091926"/>
    </source>
</evidence>
<organism evidence="1 2">
    <name type="scientific">Bordetella flabilis</name>
    <dbReference type="NCBI Taxonomy" id="463014"/>
    <lineage>
        <taxon>Bacteria</taxon>
        <taxon>Pseudomonadati</taxon>
        <taxon>Pseudomonadota</taxon>
        <taxon>Betaproteobacteria</taxon>
        <taxon>Burkholderiales</taxon>
        <taxon>Alcaligenaceae</taxon>
        <taxon>Bordetella</taxon>
    </lineage>
</organism>